<name>A0A1H3C0Y8_9RHOB</name>
<evidence type="ECO:0000313" key="4">
    <source>
        <dbReference type="EMBL" id="SDX47169.1"/>
    </source>
</evidence>
<reference evidence="4 5" key="1">
    <citation type="submission" date="2016-10" db="EMBL/GenBank/DDBJ databases">
        <authorList>
            <person name="de Groot N.N."/>
        </authorList>
    </citation>
    <scope>NUCLEOTIDE SEQUENCE [LARGE SCALE GENOMIC DNA]</scope>
    <source>
        <strain evidence="4 5">DSM 17890</strain>
    </source>
</reference>
<evidence type="ECO:0000313" key="5">
    <source>
        <dbReference type="Proteomes" id="UP000199118"/>
    </source>
</evidence>
<dbReference type="InterPro" id="IPR058624">
    <property type="entry name" value="MdtA-like_HH"/>
</dbReference>
<feature type="domain" description="Multidrug resistance protein MdtA-like alpha-helical hairpin" evidence="3">
    <location>
        <begin position="133"/>
        <end position="200"/>
    </location>
</feature>
<organism evidence="4 5">
    <name type="scientific">Albimonas donghaensis</name>
    <dbReference type="NCBI Taxonomy" id="356660"/>
    <lineage>
        <taxon>Bacteria</taxon>
        <taxon>Pseudomonadati</taxon>
        <taxon>Pseudomonadota</taxon>
        <taxon>Alphaproteobacteria</taxon>
        <taxon>Rhodobacterales</taxon>
        <taxon>Paracoccaceae</taxon>
        <taxon>Albimonas</taxon>
    </lineage>
</organism>
<dbReference type="SUPFAM" id="SSF111369">
    <property type="entry name" value="HlyD-like secretion proteins"/>
    <property type="match status" value="1"/>
</dbReference>
<dbReference type="Gene3D" id="2.40.50.100">
    <property type="match status" value="1"/>
</dbReference>
<dbReference type="GO" id="GO:0015562">
    <property type="term" value="F:efflux transmembrane transporter activity"/>
    <property type="evidence" value="ECO:0007669"/>
    <property type="project" value="TreeGrafter"/>
</dbReference>
<dbReference type="STRING" id="356660.SAMN05444336_105213"/>
<sequence length="430" mass="44945">MTLSSHRPEPGSPSRRLSRMARGAGRLALGAALIVAAGAAANFGAAALRERADAPLETAGAPAARVEALRVVRVRGLSVETRRLGVVEPAREVSAAFDIAGTVVEVAAREGLRLEKGALIARLDTSRIEARIDELTAQRAVLEAQADLARRTADRQEALRERGFASDQRWDEARSETDRIAASIRQAEAGLAAARIDLAHAELRAPFAGEVAARRVDEGAVISAGAPVVELIETGRPRIRVGLPERAAARLAPGALVEVELTAGAGGLSAASSDPEARRLVAAVAALRPDIDPATRTRAALLDLLLPEGRSVAFGSTVEVIAEEWREANGFWLPLTALREGEKGLWTALIAVPDPDREGAYVARAAALEVLHVAQGEAFVRGALRDGELVVAAGAHKVAPGMPVDPMILPAVLDDAPGRGALAPDLIAGR</sequence>
<dbReference type="EMBL" id="FNMZ01000005">
    <property type="protein sequence ID" value="SDX47169.1"/>
    <property type="molecule type" value="Genomic_DNA"/>
</dbReference>
<dbReference type="PANTHER" id="PTHR30469">
    <property type="entry name" value="MULTIDRUG RESISTANCE PROTEIN MDTA"/>
    <property type="match status" value="1"/>
</dbReference>
<dbReference type="Gene3D" id="2.40.30.170">
    <property type="match status" value="1"/>
</dbReference>
<dbReference type="Pfam" id="PF25876">
    <property type="entry name" value="HH_MFP_RND"/>
    <property type="match status" value="1"/>
</dbReference>
<evidence type="ECO:0000259" key="3">
    <source>
        <dbReference type="Pfam" id="PF25876"/>
    </source>
</evidence>
<accession>A0A1H3C0Y8</accession>
<feature type="coiled-coil region" evidence="2">
    <location>
        <begin position="125"/>
        <end position="152"/>
    </location>
</feature>
<protein>
    <submittedName>
        <fullName evidence="4">RND family efflux transporter, MFP subunit</fullName>
    </submittedName>
</protein>
<evidence type="ECO:0000256" key="1">
    <source>
        <dbReference type="ARBA" id="ARBA00009477"/>
    </source>
</evidence>
<dbReference type="NCBIfam" id="TIGR01730">
    <property type="entry name" value="RND_mfp"/>
    <property type="match status" value="1"/>
</dbReference>
<dbReference type="Gene3D" id="2.40.420.20">
    <property type="match status" value="1"/>
</dbReference>
<keyword evidence="5" id="KW-1185">Reference proteome</keyword>
<dbReference type="PANTHER" id="PTHR30469:SF15">
    <property type="entry name" value="HLYD FAMILY OF SECRETION PROTEINS"/>
    <property type="match status" value="1"/>
</dbReference>
<dbReference type="RefSeq" id="WP_092683316.1">
    <property type="nucleotide sequence ID" value="NZ_FNMZ01000005.1"/>
</dbReference>
<gene>
    <name evidence="4" type="ORF">SAMN05444336_105213</name>
</gene>
<dbReference type="Gene3D" id="1.10.287.470">
    <property type="entry name" value="Helix hairpin bin"/>
    <property type="match status" value="1"/>
</dbReference>
<dbReference type="AlphaFoldDB" id="A0A1H3C0Y8"/>
<dbReference type="OrthoDB" id="9813967at2"/>
<proteinExistence type="inferred from homology"/>
<dbReference type="InterPro" id="IPR006143">
    <property type="entry name" value="RND_pump_MFP"/>
</dbReference>
<comment type="similarity">
    <text evidence="1">Belongs to the membrane fusion protein (MFP) (TC 8.A.1) family.</text>
</comment>
<dbReference type="GO" id="GO:1990281">
    <property type="term" value="C:efflux pump complex"/>
    <property type="evidence" value="ECO:0007669"/>
    <property type="project" value="TreeGrafter"/>
</dbReference>
<dbReference type="Proteomes" id="UP000199118">
    <property type="component" value="Unassembled WGS sequence"/>
</dbReference>
<keyword evidence="2" id="KW-0175">Coiled coil</keyword>
<evidence type="ECO:0000256" key="2">
    <source>
        <dbReference type="SAM" id="Coils"/>
    </source>
</evidence>